<evidence type="ECO:0000313" key="9">
    <source>
        <dbReference type="EMBL" id="AFU70326.1"/>
    </source>
</evidence>
<dbReference type="GO" id="GO:0005886">
    <property type="term" value="C:plasma membrane"/>
    <property type="evidence" value="ECO:0007669"/>
    <property type="project" value="UniProtKB-SubCell"/>
</dbReference>
<evidence type="ECO:0000256" key="1">
    <source>
        <dbReference type="ARBA" id="ARBA00004651"/>
    </source>
</evidence>
<sequence length="794" mass="88124">MIRSYIKIAWRNLKTNRLFSIVNIVGLSIGLASTLVLFLFILQERSFDNMYANKDHIYRVLLNTTEDDLETWANVPSALAPELKATIPTIVESGRFFHHGFGESASIKTDNDVFIEDKLFWSDASILDIFNVEILKGTGSENLNNPNTILLSKSTAKRYFGDENPLGKTLTIDNTTSFEVKGIFKDFSDNSSLNFNAIAPFMMQNFAKNPSWNNASFETFVMFDSATPVIRDVELKIQDILNKNVEKEALWYTFSLQPLERIHLYSSNYSDSYITNYGDINQIRNLTALALLILLIACINYMNLITARSQKRATDVGINKTLGASVKDIIIRFYIETGLITAIAMVLGGLFAVITLPIFNELAGKHLAISSLFTIKILGFLVLIWLVTTLFSGSYPALYLSRFSPKEVIKPTSNKGGIASVIRKGLVVVQFSASVVLIIGVIVIHQQLEFIQNISLGYNPENIIAISTSGIRNEGSGRALVNAYEQLPNVSAVTRSQGYPGLGVSGRSIYKRSTEQSMGIQTNRAEQNIADVLQLNLVSGQLLPKIKQQGDTLVEVLVNKTTVDFLGLSPEEAIGEKVAMQLGNNAYICGVVDDFNFASLHSPIGAYAFHNAQREPKSYLLVRFENEILTETISRFENTFKTLAPNTAFKYTFLDKNLELLYEKEQRTANVGLLFSILAILVACLGLFGLAAYMSEQRNKEIGIRKVFGASVAGIVQLLSLDFIKLVLVALVISFPLALYLMKSWLRDFAYRIEISWTVFLTAGILALGIAMLTVSFQAIKAAIANPIKSLKTE</sequence>
<feature type="transmembrane region" description="Helical" evidence="6">
    <location>
        <begin position="707"/>
        <end position="735"/>
    </location>
</feature>
<evidence type="ECO:0000256" key="6">
    <source>
        <dbReference type="SAM" id="Phobius"/>
    </source>
</evidence>
<evidence type="ECO:0000259" key="8">
    <source>
        <dbReference type="Pfam" id="PF12704"/>
    </source>
</evidence>
<evidence type="ECO:0000256" key="5">
    <source>
        <dbReference type="ARBA" id="ARBA00023136"/>
    </source>
</evidence>
<proteinExistence type="predicted"/>
<dbReference type="InterPro" id="IPR050250">
    <property type="entry name" value="Macrolide_Exporter_MacB"/>
</dbReference>
<dbReference type="EMBL" id="CP003879">
    <property type="protein sequence ID" value="AFU70326.1"/>
    <property type="molecule type" value="Genomic_DNA"/>
</dbReference>
<feature type="transmembrane region" description="Helical" evidence="6">
    <location>
        <begin position="337"/>
        <end position="359"/>
    </location>
</feature>
<feature type="transmembrane region" description="Helical" evidence="6">
    <location>
        <begin position="379"/>
        <end position="400"/>
    </location>
</feature>
<feature type="domain" description="MacB-like periplasmic core" evidence="8">
    <location>
        <begin position="20"/>
        <end position="222"/>
    </location>
</feature>
<evidence type="ECO:0000259" key="7">
    <source>
        <dbReference type="Pfam" id="PF02687"/>
    </source>
</evidence>
<dbReference type="Pfam" id="PF02687">
    <property type="entry name" value="FtsX"/>
    <property type="match status" value="2"/>
</dbReference>
<feature type="domain" description="ABC3 transporter permease C-terminal" evidence="7">
    <location>
        <begin position="674"/>
        <end position="787"/>
    </location>
</feature>
<evidence type="ECO:0000256" key="4">
    <source>
        <dbReference type="ARBA" id="ARBA00022989"/>
    </source>
</evidence>
<dbReference type="KEGG" id="ptq:P700755_003739"/>
<accession>K4IMN1</accession>
<reference evidence="9" key="1">
    <citation type="submission" date="2006-03" db="EMBL/GenBank/DDBJ databases">
        <authorList>
            <person name="Bowman J."/>
            <person name="Ferriera S."/>
            <person name="Johnson J."/>
            <person name="Kravitz S."/>
            <person name="Halpern A."/>
            <person name="Remington K."/>
            <person name="Beeson K."/>
            <person name="Tran B."/>
            <person name="Rogers Y.-H."/>
            <person name="Friedman R."/>
            <person name="Venter J.C."/>
        </authorList>
    </citation>
    <scope>NUCLEOTIDE SEQUENCE [LARGE SCALE GENOMIC DNA]</scope>
    <source>
        <strain evidence="9">ATCC 700755</strain>
    </source>
</reference>
<feature type="transmembrane region" description="Helical" evidence="6">
    <location>
        <begin position="421"/>
        <end position="444"/>
    </location>
</feature>
<organism evidence="9 10">
    <name type="scientific">Psychroflexus torquis (strain ATCC 700755 / CIP 106069 / ACAM 623)</name>
    <dbReference type="NCBI Taxonomy" id="313595"/>
    <lineage>
        <taxon>Bacteria</taxon>
        <taxon>Pseudomonadati</taxon>
        <taxon>Bacteroidota</taxon>
        <taxon>Flavobacteriia</taxon>
        <taxon>Flavobacteriales</taxon>
        <taxon>Flavobacteriaceae</taxon>
        <taxon>Psychroflexus</taxon>
    </lineage>
</organism>
<dbReference type="InterPro" id="IPR003838">
    <property type="entry name" value="ABC3_permease_C"/>
</dbReference>
<dbReference type="STRING" id="313595.P700755_003739"/>
<dbReference type="eggNOG" id="COG0577">
    <property type="taxonomic scope" value="Bacteria"/>
</dbReference>
<dbReference type="HOGENOM" id="CLU_008713_1_0_10"/>
<dbReference type="OrthoDB" id="8740261at2"/>
<dbReference type="RefSeq" id="WP_015025869.1">
    <property type="nucleotide sequence ID" value="NC_018721.1"/>
</dbReference>
<feature type="transmembrane region" description="Helical" evidence="6">
    <location>
        <begin position="286"/>
        <end position="304"/>
    </location>
</feature>
<keyword evidence="2" id="KW-1003">Cell membrane</keyword>
<feature type="domain" description="ABC3 transporter permease C-terminal" evidence="7">
    <location>
        <begin position="289"/>
        <end position="405"/>
    </location>
</feature>
<reference evidence="9" key="2">
    <citation type="submission" date="2012-09" db="EMBL/GenBank/DDBJ databases">
        <title>The complete sequence of Psychroflexus torquis an extreme psychrophile from sea-ice that is stimulated by light.</title>
        <authorList>
            <person name="Feng S."/>
            <person name="Powell S.M."/>
            <person name="Bowman J.P."/>
        </authorList>
    </citation>
    <scope>NUCLEOTIDE SEQUENCE [LARGE SCALE GENOMIC DNA]</scope>
    <source>
        <strain evidence="9">ATCC 700755</strain>
    </source>
</reference>
<dbReference type="PANTHER" id="PTHR30572:SF18">
    <property type="entry name" value="ABC-TYPE MACROLIDE FAMILY EXPORT SYSTEM PERMEASE COMPONENT 2"/>
    <property type="match status" value="1"/>
</dbReference>
<feature type="transmembrane region" description="Helical" evidence="6">
    <location>
        <begin position="673"/>
        <end position="695"/>
    </location>
</feature>
<keyword evidence="3 6" id="KW-0812">Transmembrane</keyword>
<feature type="transmembrane region" description="Helical" evidence="6">
    <location>
        <begin position="21"/>
        <end position="42"/>
    </location>
</feature>
<feature type="transmembrane region" description="Helical" evidence="6">
    <location>
        <begin position="755"/>
        <end position="780"/>
    </location>
</feature>
<dbReference type="Pfam" id="PF12704">
    <property type="entry name" value="MacB_PCD"/>
    <property type="match status" value="1"/>
</dbReference>
<evidence type="ECO:0000256" key="3">
    <source>
        <dbReference type="ARBA" id="ARBA00022692"/>
    </source>
</evidence>
<keyword evidence="10" id="KW-1185">Reference proteome</keyword>
<evidence type="ECO:0000256" key="2">
    <source>
        <dbReference type="ARBA" id="ARBA00022475"/>
    </source>
</evidence>
<evidence type="ECO:0000313" key="10">
    <source>
        <dbReference type="Proteomes" id="UP000008514"/>
    </source>
</evidence>
<gene>
    <name evidence="9" type="ordered locus">P700755_003739</name>
</gene>
<keyword evidence="4 6" id="KW-1133">Transmembrane helix</keyword>
<keyword evidence="5 6" id="KW-0472">Membrane</keyword>
<protein>
    <submittedName>
        <fullName evidence="9">Acidobacterial duplicated orphan (ADOP) ABC-type permease-like protein</fullName>
    </submittedName>
</protein>
<dbReference type="AlphaFoldDB" id="K4IMN1"/>
<dbReference type="InterPro" id="IPR025857">
    <property type="entry name" value="MacB_PCD"/>
</dbReference>
<dbReference type="PANTHER" id="PTHR30572">
    <property type="entry name" value="MEMBRANE COMPONENT OF TRANSPORTER-RELATED"/>
    <property type="match status" value="1"/>
</dbReference>
<dbReference type="Proteomes" id="UP000008514">
    <property type="component" value="Chromosome"/>
</dbReference>
<dbReference type="GO" id="GO:0022857">
    <property type="term" value="F:transmembrane transporter activity"/>
    <property type="evidence" value="ECO:0007669"/>
    <property type="project" value="TreeGrafter"/>
</dbReference>
<comment type="subcellular location">
    <subcellularLocation>
        <location evidence="1">Cell membrane</location>
        <topology evidence="1">Multi-pass membrane protein</topology>
    </subcellularLocation>
</comment>
<name>K4IMN1_PSYTT</name>